<dbReference type="InterPro" id="IPR041121">
    <property type="entry name" value="SDH_C"/>
</dbReference>
<comment type="pathway">
    <text evidence="1 8">Metabolic intermediate biosynthesis; chorismate biosynthesis; chorismate from D-erythrose 4-phosphate and phosphoenolpyruvate: step 4/7.</text>
</comment>
<evidence type="ECO:0000256" key="1">
    <source>
        <dbReference type="ARBA" id="ARBA00004871"/>
    </source>
</evidence>
<feature type="binding site" evidence="8">
    <location>
        <position position="107"/>
    </location>
    <ligand>
        <name>shikimate</name>
        <dbReference type="ChEBI" id="CHEBI:36208"/>
    </ligand>
</feature>
<dbReference type="Pfam" id="PF01488">
    <property type="entry name" value="Shikimate_DH"/>
    <property type="match status" value="1"/>
</dbReference>
<comment type="similarity">
    <text evidence="8">Belongs to the shikimate dehydrogenase family.</text>
</comment>
<dbReference type="Proteomes" id="UP001319827">
    <property type="component" value="Chromosome"/>
</dbReference>
<comment type="subunit">
    <text evidence="8">Homodimer.</text>
</comment>
<dbReference type="SUPFAM" id="SSF53223">
    <property type="entry name" value="Aminoacid dehydrogenase-like, N-terminal domain"/>
    <property type="match status" value="1"/>
</dbReference>
<feature type="binding site" evidence="8">
    <location>
        <begin position="132"/>
        <end position="136"/>
    </location>
    <ligand>
        <name>NADP(+)</name>
        <dbReference type="ChEBI" id="CHEBI:58349"/>
    </ligand>
</feature>
<evidence type="ECO:0000256" key="6">
    <source>
        <dbReference type="ARBA" id="ARBA00023141"/>
    </source>
</evidence>
<dbReference type="InterPro" id="IPR006151">
    <property type="entry name" value="Shikm_DH/Glu-tRNA_Rdtase"/>
</dbReference>
<reference evidence="12 13" key="1">
    <citation type="journal article" date="2016" name="C (Basel)">
        <title>Selective Growth of and Electricity Production by Marine Exoelectrogenic Bacteria in Self-Aggregated Hydrogel of Microbially Reduced Graphene Oxide.</title>
        <authorList>
            <person name="Yoshida N."/>
            <person name="Goto Y."/>
            <person name="Miyata Y."/>
        </authorList>
    </citation>
    <scope>NUCLEOTIDE SEQUENCE [LARGE SCALE GENOMIC DNA]</scope>
    <source>
        <strain evidence="12 13">NIT-T3</strain>
    </source>
</reference>
<comment type="catalytic activity">
    <reaction evidence="7 8">
        <text>shikimate + NADP(+) = 3-dehydroshikimate + NADPH + H(+)</text>
        <dbReference type="Rhea" id="RHEA:17737"/>
        <dbReference type="ChEBI" id="CHEBI:15378"/>
        <dbReference type="ChEBI" id="CHEBI:16630"/>
        <dbReference type="ChEBI" id="CHEBI:36208"/>
        <dbReference type="ChEBI" id="CHEBI:57783"/>
        <dbReference type="ChEBI" id="CHEBI:58349"/>
        <dbReference type="EC" id="1.1.1.25"/>
    </reaction>
</comment>
<feature type="binding site" evidence="8">
    <location>
        <position position="228"/>
    </location>
    <ligand>
        <name>NADP(+)</name>
        <dbReference type="ChEBI" id="CHEBI:58349"/>
    </ligand>
</feature>
<reference evidence="12 13" key="2">
    <citation type="journal article" date="2021" name="Int. J. Syst. Evol. Microbiol.">
        <title>Isolation and Polyphasic Characterization of Desulfuromonas versatilis sp. Nov., an Electrogenic Bacteria Capable of Versatile Metabolism Isolated from a Graphene Oxide-Reducing Enrichment Culture.</title>
        <authorList>
            <person name="Xie L."/>
            <person name="Yoshida N."/>
            <person name="Ishii S."/>
            <person name="Meng L."/>
        </authorList>
    </citation>
    <scope>NUCLEOTIDE SEQUENCE [LARGE SCALE GENOMIC DNA]</scope>
    <source>
        <strain evidence="12 13">NIT-T3</strain>
    </source>
</reference>
<feature type="active site" description="Proton acceptor" evidence="8">
    <location>
        <position position="71"/>
    </location>
</feature>
<feature type="domain" description="Quinate/shikimate 5-dehydrogenase/glutamyl-tRNA reductase" evidence="9">
    <location>
        <begin position="122"/>
        <end position="172"/>
    </location>
</feature>
<dbReference type="InterPro" id="IPR046346">
    <property type="entry name" value="Aminoacid_DH-like_N_sf"/>
</dbReference>
<feature type="binding site" evidence="8">
    <location>
        <position position="92"/>
    </location>
    <ligand>
        <name>shikimate</name>
        <dbReference type="ChEBI" id="CHEBI:36208"/>
    </ligand>
</feature>
<proteinExistence type="inferred from homology"/>
<organism evidence="12 13">
    <name type="scientific">Desulfuromonas versatilis</name>
    <dbReference type="NCBI Taxonomy" id="2802975"/>
    <lineage>
        <taxon>Bacteria</taxon>
        <taxon>Pseudomonadati</taxon>
        <taxon>Thermodesulfobacteriota</taxon>
        <taxon>Desulfuromonadia</taxon>
        <taxon>Desulfuromonadales</taxon>
        <taxon>Desulfuromonadaceae</taxon>
        <taxon>Desulfuromonas</taxon>
    </lineage>
</organism>
<dbReference type="Gene3D" id="3.40.50.10860">
    <property type="entry name" value="Leucine Dehydrogenase, chain A, domain 1"/>
    <property type="match status" value="1"/>
</dbReference>
<comment type="caution">
    <text evidence="8">Lacks conserved residue(s) required for the propagation of feature annotation.</text>
</comment>
<dbReference type="CDD" id="cd01065">
    <property type="entry name" value="NAD_bind_Shikimate_DH"/>
    <property type="match status" value="1"/>
</dbReference>
<feature type="domain" description="Shikimate dehydrogenase substrate binding N-terminal" evidence="10">
    <location>
        <begin position="12"/>
        <end position="94"/>
    </location>
</feature>
<feature type="binding site" evidence="8">
    <location>
        <position position="258"/>
    </location>
    <ligand>
        <name>shikimate</name>
        <dbReference type="ChEBI" id="CHEBI:36208"/>
    </ligand>
</feature>
<sequence>MNLRGTTRVLGIFGDPIAHSLSPAMQNAAFGKAGIDAVYVPFHVLPGGLADAVAGLRALNILGVNVTVPHKEAVLPLLDEIDPEARLIGAVNTIVNREGRLCGYNTDGLGFLRSLAEDLQFQPAGKRVLLLGAGGACRAAVVALARAGAAALSIANRTPERGEKLVREFSDHFNGTRFAACGLEPAVLDRMAADADLVVNTAVVGLKGDSFAYFPWTALPPAACLYDMVYGPGGTALVSEGRRRGMRCADGLGMLAGQGEEAFRLWTGSLPPSGVMKNRLLAEMKPLPEP</sequence>
<keyword evidence="6 8" id="KW-0057">Aromatic amino acid biosynthesis</keyword>
<dbReference type="PANTHER" id="PTHR21089">
    <property type="entry name" value="SHIKIMATE DEHYDROGENASE"/>
    <property type="match status" value="1"/>
</dbReference>
<evidence type="ECO:0000313" key="13">
    <source>
        <dbReference type="Proteomes" id="UP001319827"/>
    </source>
</evidence>
<evidence type="ECO:0000259" key="9">
    <source>
        <dbReference type="Pfam" id="PF01488"/>
    </source>
</evidence>
<evidence type="ECO:0000256" key="3">
    <source>
        <dbReference type="ARBA" id="ARBA00022605"/>
    </source>
</evidence>
<keyword evidence="3 8" id="KW-0028">Amino-acid biosynthesis</keyword>
<keyword evidence="5 8" id="KW-0560">Oxidoreductase</keyword>
<dbReference type="RefSeq" id="WP_221252112.1">
    <property type="nucleotide sequence ID" value="NZ_AP024355.1"/>
</dbReference>
<comment type="function">
    <text evidence="8">Involved in the biosynthesis of the chorismate, which leads to the biosynthesis of aromatic amino acids. Catalyzes the reversible NADPH linked reduction of 3-dehydroshikimate (DHSA) to yield shikimate (SA).</text>
</comment>
<dbReference type="Gene3D" id="3.40.50.720">
    <property type="entry name" value="NAD(P)-binding Rossmann-like Domain"/>
    <property type="match status" value="1"/>
</dbReference>
<dbReference type="EMBL" id="AP024355">
    <property type="protein sequence ID" value="BCR04658.1"/>
    <property type="molecule type" value="Genomic_DNA"/>
</dbReference>
<feature type="binding site" evidence="8">
    <location>
        <begin position="156"/>
        <end position="161"/>
    </location>
    <ligand>
        <name>NADP(+)</name>
        <dbReference type="ChEBI" id="CHEBI:58349"/>
    </ligand>
</feature>
<name>A0ABN6DWZ0_9BACT</name>
<evidence type="ECO:0000256" key="2">
    <source>
        <dbReference type="ARBA" id="ARBA00012962"/>
    </source>
</evidence>
<evidence type="ECO:0000256" key="8">
    <source>
        <dbReference type="HAMAP-Rule" id="MF_00222"/>
    </source>
</evidence>
<feature type="domain" description="SDH C-terminal" evidence="11">
    <location>
        <begin position="251"/>
        <end position="281"/>
    </location>
</feature>
<dbReference type="InterPro" id="IPR036291">
    <property type="entry name" value="NAD(P)-bd_dom_sf"/>
</dbReference>
<feature type="binding site" evidence="8">
    <location>
        <position position="230"/>
    </location>
    <ligand>
        <name>shikimate</name>
        <dbReference type="ChEBI" id="CHEBI:36208"/>
    </ligand>
</feature>
<protein>
    <recommendedName>
        <fullName evidence="2 8">Shikimate dehydrogenase (NADP(+))</fullName>
        <shortName evidence="8">SDH</shortName>
        <ecNumber evidence="2 8">1.1.1.25</ecNumber>
    </recommendedName>
</protein>
<evidence type="ECO:0000313" key="12">
    <source>
        <dbReference type="EMBL" id="BCR04658.1"/>
    </source>
</evidence>
<feature type="binding site" evidence="8">
    <location>
        <position position="67"/>
    </location>
    <ligand>
        <name>shikimate</name>
        <dbReference type="ChEBI" id="CHEBI:36208"/>
    </ligand>
</feature>
<gene>
    <name evidence="8 12" type="primary">aroE</name>
    <name evidence="12" type="ORF">DESUT3_17270</name>
</gene>
<dbReference type="Pfam" id="PF18317">
    <property type="entry name" value="SDH_C"/>
    <property type="match status" value="1"/>
</dbReference>
<dbReference type="NCBIfam" id="NF001319">
    <property type="entry name" value="PRK00258.3-3"/>
    <property type="match status" value="1"/>
</dbReference>
<keyword evidence="13" id="KW-1185">Reference proteome</keyword>
<dbReference type="Pfam" id="PF08501">
    <property type="entry name" value="Shikimate_dh_N"/>
    <property type="match status" value="1"/>
</dbReference>
<dbReference type="InterPro" id="IPR013708">
    <property type="entry name" value="Shikimate_DH-bd_N"/>
</dbReference>
<evidence type="ECO:0000259" key="11">
    <source>
        <dbReference type="Pfam" id="PF18317"/>
    </source>
</evidence>
<feature type="binding site" evidence="8">
    <location>
        <begin position="20"/>
        <end position="22"/>
    </location>
    <ligand>
        <name>shikimate</name>
        <dbReference type="ChEBI" id="CHEBI:36208"/>
    </ligand>
</feature>
<dbReference type="SUPFAM" id="SSF51735">
    <property type="entry name" value="NAD(P)-binding Rossmann-fold domains"/>
    <property type="match status" value="1"/>
</dbReference>
<dbReference type="InterPro" id="IPR011342">
    <property type="entry name" value="Shikimate_DH"/>
</dbReference>
<evidence type="ECO:0000256" key="7">
    <source>
        <dbReference type="ARBA" id="ARBA00049442"/>
    </source>
</evidence>
<evidence type="ECO:0000256" key="4">
    <source>
        <dbReference type="ARBA" id="ARBA00022857"/>
    </source>
</evidence>
<keyword evidence="4 8" id="KW-0521">NADP</keyword>
<dbReference type="PANTHER" id="PTHR21089:SF1">
    <property type="entry name" value="BIFUNCTIONAL 3-DEHYDROQUINATE DEHYDRATASE_SHIKIMATE DEHYDROGENASE, CHLOROPLASTIC"/>
    <property type="match status" value="1"/>
</dbReference>
<dbReference type="HAMAP" id="MF_00222">
    <property type="entry name" value="Shikimate_DH_AroE"/>
    <property type="match status" value="1"/>
</dbReference>
<dbReference type="EC" id="1.1.1.25" evidence="2 8"/>
<dbReference type="InterPro" id="IPR022893">
    <property type="entry name" value="Shikimate_DH_fam"/>
</dbReference>
<feature type="binding site" evidence="8">
    <location>
        <position position="251"/>
    </location>
    <ligand>
        <name>NADP(+)</name>
        <dbReference type="ChEBI" id="CHEBI:58349"/>
    </ligand>
</feature>
<evidence type="ECO:0000259" key="10">
    <source>
        <dbReference type="Pfam" id="PF08501"/>
    </source>
</evidence>
<accession>A0ABN6DWZ0</accession>
<dbReference type="NCBIfam" id="TIGR00507">
    <property type="entry name" value="aroE"/>
    <property type="match status" value="1"/>
</dbReference>
<evidence type="ECO:0000256" key="5">
    <source>
        <dbReference type="ARBA" id="ARBA00023002"/>
    </source>
</evidence>